<evidence type="ECO:0000313" key="8">
    <source>
        <dbReference type="Proteomes" id="UP000823046"/>
    </source>
</evidence>
<name>A0ABQ7JDB0_9APIC</name>
<keyword evidence="1 4" id="KW-0479">Metal-binding</keyword>
<dbReference type="InterPro" id="IPR001841">
    <property type="entry name" value="Znf_RING"/>
</dbReference>
<evidence type="ECO:0000313" key="7">
    <source>
        <dbReference type="EMBL" id="KAF8821928.1"/>
    </source>
</evidence>
<dbReference type="Gene3D" id="3.30.40.10">
    <property type="entry name" value="Zinc/RING finger domain, C3HC4 (zinc finger)"/>
    <property type="match status" value="1"/>
</dbReference>
<dbReference type="InterPro" id="IPR013083">
    <property type="entry name" value="Znf_RING/FYVE/PHD"/>
</dbReference>
<dbReference type="CDD" id="cd16539">
    <property type="entry name" value="RING-HC_RNF113A_B"/>
    <property type="match status" value="1"/>
</dbReference>
<proteinExistence type="predicted"/>
<evidence type="ECO:0000256" key="2">
    <source>
        <dbReference type="ARBA" id="ARBA00022771"/>
    </source>
</evidence>
<dbReference type="InterPro" id="IPR039971">
    <property type="entry name" value="CWC24-like"/>
</dbReference>
<keyword evidence="3 4" id="KW-0862">Zinc</keyword>
<dbReference type="SMART" id="SM00184">
    <property type="entry name" value="RING"/>
    <property type="match status" value="1"/>
</dbReference>
<evidence type="ECO:0000259" key="6">
    <source>
        <dbReference type="PROSITE" id="PS50103"/>
    </source>
</evidence>
<dbReference type="Proteomes" id="UP000823046">
    <property type="component" value="Unassembled WGS sequence"/>
</dbReference>
<dbReference type="PROSITE" id="PS00518">
    <property type="entry name" value="ZF_RING_1"/>
    <property type="match status" value="1"/>
</dbReference>
<keyword evidence="8" id="KW-1185">Reference proteome</keyword>
<accession>A0ABQ7JDB0</accession>
<dbReference type="InterPro" id="IPR017907">
    <property type="entry name" value="Znf_RING_CS"/>
</dbReference>
<dbReference type="PROSITE" id="PS50089">
    <property type="entry name" value="ZF_RING_2"/>
    <property type="match status" value="1"/>
</dbReference>
<organism evidence="7 8">
    <name type="scientific">Cardiosporidium cionae</name>
    <dbReference type="NCBI Taxonomy" id="476202"/>
    <lineage>
        <taxon>Eukaryota</taxon>
        <taxon>Sar</taxon>
        <taxon>Alveolata</taxon>
        <taxon>Apicomplexa</taxon>
        <taxon>Aconoidasida</taxon>
        <taxon>Nephromycida</taxon>
        <taxon>Cardiosporidium</taxon>
    </lineage>
</organism>
<dbReference type="PANTHER" id="PTHR12930:SF0">
    <property type="entry name" value="RING FINGER PROTEIN 113B"/>
    <property type="match status" value="1"/>
</dbReference>
<dbReference type="Gene3D" id="4.10.1000.10">
    <property type="entry name" value="Zinc finger, CCCH-type"/>
    <property type="match status" value="1"/>
</dbReference>
<reference evidence="7 8" key="1">
    <citation type="journal article" date="2020" name="bioRxiv">
        <title>Metabolic contributions of an alphaproteobacterial endosymbiont in the apicomplexan Cardiosporidium cionae.</title>
        <authorList>
            <person name="Hunter E.S."/>
            <person name="Paight C.J."/>
            <person name="Lane C.E."/>
        </authorList>
    </citation>
    <scope>NUCLEOTIDE SEQUENCE [LARGE SCALE GENOMIC DNA]</scope>
    <source>
        <strain evidence="7">ESH_2018</strain>
    </source>
</reference>
<dbReference type="InterPro" id="IPR000571">
    <property type="entry name" value="Znf_CCCH"/>
</dbReference>
<dbReference type="PANTHER" id="PTHR12930">
    <property type="entry name" value="ZINC FINGER PROTEIN 183"/>
    <property type="match status" value="1"/>
</dbReference>
<protein>
    <submittedName>
        <fullName evidence="7">Zinc finger (CCCH type) motif-containing protein</fullName>
    </submittedName>
</protein>
<keyword evidence="2 4" id="KW-0863">Zinc-finger</keyword>
<dbReference type="SUPFAM" id="SSF57850">
    <property type="entry name" value="RING/U-box"/>
    <property type="match status" value="1"/>
</dbReference>
<feature type="domain" description="C3H1-type" evidence="6">
    <location>
        <begin position="96"/>
        <end position="124"/>
    </location>
</feature>
<comment type="caution">
    <text evidence="7">The sequence shown here is derived from an EMBL/GenBank/DDBJ whole genome shotgun (WGS) entry which is preliminary data.</text>
</comment>
<dbReference type="EMBL" id="JADAQX010000108">
    <property type="protein sequence ID" value="KAF8821928.1"/>
    <property type="molecule type" value="Genomic_DNA"/>
</dbReference>
<sequence>MNNGLFYQNLDDDQRATALFSVNTDTSCDHRSILERNSAIGDAIISGELQEGIYRGKGAYKPILRRREGAIAAGKYTGVYGPVRGSESIRMTMRIDLNPEICKDYKETGYCGFGDTCKFLHDRSDYKAGWQLEKEWEDTQKRKQAKLQRLAEKMYRQASQDADQDCEGLSDSGASDSHGDNVPFACLICKKKWQDCENPVVTTCGHYFCGGCAFKRYSKSSKCAICGQQTYGIFNSAEKAIGKLIAKQNFHELASPISASVKLSSNQKADNDH</sequence>
<dbReference type="PROSITE" id="PS50103">
    <property type="entry name" value="ZF_C3H1"/>
    <property type="match status" value="1"/>
</dbReference>
<dbReference type="Pfam" id="PF00642">
    <property type="entry name" value="zf-CCCH"/>
    <property type="match status" value="1"/>
</dbReference>
<dbReference type="SMART" id="SM00356">
    <property type="entry name" value="ZnF_C3H1"/>
    <property type="match status" value="1"/>
</dbReference>
<feature type="zinc finger region" description="C3H1-type" evidence="4">
    <location>
        <begin position="96"/>
        <end position="124"/>
    </location>
</feature>
<feature type="domain" description="RING-type" evidence="5">
    <location>
        <begin position="186"/>
        <end position="226"/>
    </location>
</feature>
<evidence type="ECO:0000256" key="1">
    <source>
        <dbReference type="ARBA" id="ARBA00022723"/>
    </source>
</evidence>
<evidence type="ECO:0000256" key="4">
    <source>
        <dbReference type="PROSITE-ProRule" id="PRU00723"/>
    </source>
</evidence>
<dbReference type="InterPro" id="IPR036855">
    <property type="entry name" value="Znf_CCCH_sf"/>
</dbReference>
<gene>
    <name evidence="7" type="ORF">IE077_004245</name>
</gene>
<evidence type="ECO:0000259" key="5">
    <source>
        <dbReference type="PROSITE" id="PS50089"/>
    </source>
</evidence>
<dbReference type="SUPFAM" id="SSF90229">
    <property type="entry name" value="CCCH zinc finger"/>
    <property type="match status" value="1"/>
</dbReference>
<evidence type="ECO:0000256" key="3">
    <source>
        <dbReference type="ARBA" id="ARBA00022833"/>
    </source>
</evidence>